<sequence>MKKIIAGILVLGTLSSCSLGDDTPTGNNNNNIYDTNIVGVWKIQTEYQISGSDKATVIHENVPDDCKKKGTYEFRNDGKYYMNDYNTVSSVCQKTESTLPYFYDSTQMKLTINNNNAEVLDLSTGKLIILTPANYDYNGDNTNDYIKTVFYK</sequence>
<dbReference type="AlphaFoldDB" id="A0A1N7HU81"/>
<reference evidence="3 4" key="1">
    <citation type="submission" date="2017-01" db="EMBL/GenBank/DDBJ databases">
        <authorList>
            <person name="Mah S.A."/>
            <person name="Swanson W.J."/>
            <person name="Moy G.W."/>
            <person name="Vacquier V.D."/>
        </authorList>
    </citation>
    <scope>NUCLEOTIDE SEQUENCE [LARGE SCALE GENOMIC DNA]</scope>
    <source>
        <strain evidence="3 4">DSM 16927</strain>
    </source>
</reference>
<dbReference type="KEGG" id="cjt:EG359_05460"/>
<protein>
    <recommendedName>
        <fullName evidence="6">Lipocalin-like domain-containing protein</fullName>
    </recommendedName>
</protein>
<gene>
    <name evidence="2" type="ORF">EG359_05460</name>
    <name evidence="3" type="ORF">SAMN05421768_101268</name>
</gene>
<accession>A0A1N7HU81</accession>
<feature type="signal peptide" evidence="1">
    <location>
        <begin position="1"/>
        <end position="20"/>
    </location>
</feature>
<dbReference type="EMBL" id="FTNZ01000001">
    <property type="protein sequence ID" value="SIS28414.1"/>
    <property type="molecule type" value="Genomic_DNA"/>
</dbReference>
<keyword evidence="1" id="KW-0732">Signal</keyword>
<dbReference type="Proteomes" id="UP000186106">
    <property type="component" value="Unassembled WGS sequence"/>
</dbReference>
<dbReference type="PROSITE" id="PS51257">
    <property type="entry name" value="PROKAR_LIPOPROTEIN"/>
    <property type="match status" value="1"/>
</dbReference>
<evidence type="ECO:0000313" key="3">
    <source>
        <dbReference type="EMBL" id="SIS28414.1"/>
    </source>
</evidence>
<evidence type="ECO:0000313" key="5">
    <source>
        <dbReference type="Proteomes" id="UP000279541"/>
    </source>
</evidence>
<feature type="chain" id="PRO_5044563233" description="Lipocalin-like domain-containing protein" evidence="1">
    <location>
        <begin position="21"/>
        <end position="152"/>
    </location>
</feature>
<name>A0A1N7HU81_9FLAO</name>
<dbReference type="Proteomes" id="UP000279541">
    <property type="component" value="Chromosome"/>
</dbReference>
<dbReference type="OrthoDB" id="1251683at2"/>
<evidence type="ECO:0008006" key="6">
    <source>
        <dbReference type="Google" id="ProtNLM"/>
    </source>
</evidence>
<evidence type="ECO:0000313" key="2">
    <source>
        <dbReference type="EMBL" id="AZA99085.1"/>
    </source>
</evidence>
<keyword evidence="5" id="KW-1185">Reference proteome</keyword>
<reference evidence="2 5" key="2">
    <citation type="submission" date="2018-11" db="EMBL/GenBank/DDBJ databases">
        <title>Proposal to divide the Flavobacteriaceae and reorganize its genera based on Amino Acid Identity values calculated from whole genome sequences.</title>
        <authorList>
            <person name="Nicholson A.C."/>
            <person name="Gulvik C.A."/>
            <person name="Whitney A.M."/>
            <person name="Humrighouse B.W."/>
            <person name="Bell M."/>
            <person name="Holmes B."/>
            <person name="Steigerwalt A.G."/>
            <person name="Villarma A."/>
            <person name="Sheth M."/>
            <person name="Batra D."/>
            <person name="Pryor J."/>
            <person name="Bernardet J.-F."/>
            <person name="Hugo C."/>
            <person name="Kampfer P."/>
            <person name="Newman J."/>
            <person name="McQuiston J.R."/>
        </authorList>
    </citation>
    <scope>NUCLEOTIDE SEQUENCE [LARGE SCALE GENOMIC DNA]</scope>
    <source>
        <strain evidence="2 5">DSM 16927</strain>
    </source>
</reference>
<dbReference type="RefSeq" id="WP_076351226.1">
    <property type="nucleotide sequence ID" value="NZ_CP033926.1"/>
</dbReference>
<dbReference type="EMBL" id="CP033926">
    <property type="protein sequence ID" value="AZA99085.1"/>
    <property type="molecule type" value="Genomic_DNA"/>
</dbReference>
<evidence type="ECO:0000256" key="1">
    <source>
        <dbReference type="SAM" id="SignalP"/>
    </source>
</evidence>
<evidence type="ECO:0000313" key="4">
    <source>
        <dbReference type="Proteomes" id="UP000186106"/>
    </source>
</evidence>
<organism evidence="3 4">
    <name type="scientific">Chryseobacterium joostei</name>
    <dbReference type="NCBI Taxonomy" id="112234"/>
    <lineage>
        <taxon>Bacteria</taxon>
        <taxon>Pseudomonadati</taxon>
        <taxon>Bacteroidota</taxon>
        <taxon>Flavobacteriia</taxon>
        <taxon>Flavobacteriales</taxon>
        <taxon>Weeksellaceae</taxon>
        <taxon>Chryseobacterium group</taxon>
        <taxon>Chryseobacterium</taxon>
    </lineage>
</organism>
<proteinExistence type="predicted"/>